<gene>
    <name evidence="6" type="primary">tetR</name>
    <name evidence="6" type="ORF">MP11Mi_04470</name>
</gene>
<proteinExistence type="predicted"/>
<evidence type="ECO:0000256" key="2">
    <source>
        <dbReference type="ARBA" id="ARBA00023125"/>
    </source>
</evidence>
<dbReference type="PANTHER" id="PTHR30055">
    <property type="entry name" value="HTH-TYPE TRANSCRIPTIONAL REGULATOR RUTR"/>
    <property type="match status" value="1"/>
</dbReference>
<dbReference type="PRINTS" id="PR00455">
    <property type="entry name" value="HTHTETR"/>
</dbReference>
<dbReference type="Pfam" id="PF16859">
    <property type="entry name" value="TetR_C_11"/>
    <property type="match status" value="1"/>
</dbReference>
<dbReference type="SUPFAM" id="SSF48498">
    <property type="entry name" value="Tetracyclin repressor-like, C-terminal domain"/>
    <property type="match status" value="1"/>
</dbReference>
<dbReference type="GO" id="GO:0003700">
    <property type="term" value="F:DNA-binding transcription factor activity"/>
    <property type="evidence" value="ECO:0007669"/>
    <property type="project" value="TreeGrafter"/>
</dbReference>
<keyword evidence="3" id="KW-0804">Transcription</keyword>
<dbReference type="Gene3D" id="1.10.10.60">
    <property type="entry name" value="Homeodomain-like"/>
    <property type="match status" value="1"/>
</dbReference>
<dbReference type="Pfam" id="PF00440">
    <property type="entry name" value="TetR_N"/>
    <property type="match status" value="1"/>
</dbReference>
<protein>
    <submittedName>
        <fullName evidence="6">DNA-binding transcriptional repressor TetR</fullName>
    </submittedName>
</protein>
<dbReference type="InterPro" id="IPR050109">
    <property type="entry name" value="HTH-type_TetR-like_transc_reg"/>
</dbReference>
<dbReference type="InterPro" id="IPR011075">
    <property type="entry name" value="TetR_C"/>
</dbReference>
<feature type="domain" description="HTH tetR-type" evidence="4">
    <location>
        <begin position="20"/>
        <end position="66"/>
    </location>
</feature>
<keyword evidence="2 6" id="KW-0238">DNA-binding</keyword>
<sequence length="201" mass="22289">MNLNDGKVTRRRGAELEEAILDAAWNQLTDRGYEGFTFEAVAERAGTSRPVLYRRWATRAELLRAAIRHHGATEDVSAPNTGSVRGDLLAALRRSNRQRSNFLVLLSASLGDYYAETGSTPSEVRELLLGRSRTAIDEILDRGVERGEIDPARLTPLARAVPYSLFRHEVMMSLGAVPDGTLEAIVDEVFLPLVAPRQLYL</sequence>
<dbReference type="Gene3D" id="1.10.357.10">
    <property type="entry name" value="Tetracycline Repressor, domain 2"/>
    <property type="match status" value="1"/>
</dbReference>
<evidence type="ECO:0000259" key="4">
    <source>
        <dbReference type="Pfam" id="PF00440"/>
    </source>
</evidence>
<dbReference type="SUPFAM" id="SSF46689">
    <property type="entry name" value="Homeodomain-like"/>
    <property type="match status" value="1"/>
</dbReference>
<dbReference type="GO" id="GO:0000976">
    <property type="term" value="F:transcription cis-regulatory region binding"/>
    <property type="evidence" value="ECO:0007669"/>
    <property type="project" value="TreeGrafter"/>
</dbReference>
<keyword evidence="1" id="KW-0805">Transcription regulation</keyword>
<dbReference type="InterPro" id="IPR001647">
    <property type="entry name" value="HTH_TetR"/>
</dbReference>
<accession>A0AA97GU93</accession>
<evidence type="ECO:0000259" key="5">
    <source>
        <dbReference type="Pfam" id="PF16859"/>
    </source>
</evidence>
<dbReference type="InterPro" id="IPR036271">
    <property type="entry name" value="Tet_transcr_reg_TetR-rel_C_sf"/>
</dbReference>
<dbReference type="EMBL" id="CP128986">
    <property type="protein sequence ID" value="WOC11380.1"/>
    <property type="molecule type" value="Genomic_DNA"/>
</dbReference>
<evidence type="ECO:0000256" key="3">
    <source>
        <dbReference type="ARBA" id="ARBA00023163"/>
    </source>
</evidence>
<dbReference type="InterPro" id="IPR009057">
    <property type="entry name" value="Homeodomain-like_sf"/>
</dbReference>
<organism evidence="6">
    <name type="scientific">Gordonia sp. MP11Mi</name>
    <dbReference type="NCBI Taxonomy" id="3022769"/>
    <lineage>
        <taxon>Bacteria</taxon>
        <taxon>Bacillati</taxon>
        <taxon>Actinomycetota</taxon>
        <taxon>Actinomycetes</taxon>
        <taxon>Mycobacteriales</taxon>
        <taxon>Gordoniaceae</taxon>
        <taxon>Gordonia</taxon>
    </lineage>
</organism>
<reference evidence="6" key="1">
    <citation type="submission" date="2023-06" db="EMBL/GenBank/DDBJ databases">
        <title>Gordonia sp. nov. and Pseudochrobactrum sp. nov., two species isolated from the burying beetle Nicrophorus vespilloides.</title>
        <authorList>
            <person name="Poehlein A."/>
            <person name="Guzman J."/>
            <person name="Daniel R."/>
            <person name="Vilcinskas A."/>
        </authorList>
    </citation>
    <scope>NUCLEOTIDE SEQUENCE</scope>
    <source>
        <strain evidence="6">MP11Mi</strain>
    </source>
</reference>
<evidence type="ECO:0000313" key="6">
    <source>
        <dbReference type="EMBL" id="WOC11380.1"/>
    </source>
</evidence>
<evidence type="ECO:0000256" key="1">
    <source>
        <dbReference type="ARBA" id="ARBA00023015"/>
    </source>
</evidence>
<feature type="domain" description="Tetracyclin repressor-like C-terminal" evidence="5">
    <location>
        <begin position="79"/>
        <end position="189"/>
    </location>
</feature>
<dbReference type="AlphaFoldDB" id="A0AA97GU93"/>
<name>A0AA97GU93_9ACTN</name>
<dbReference type="PANTHER" id="PTHR30055:SF148">
    <property type="entry name" value="TETR-FAMILY TRANSCRIPTIONAL REGULATOR"/>
    <property type="match status" value="1"/>
</dbReference>
<dbReference type="RefSeq" id="WP_420040697.1">
    <property type="nucleotide sequence ID" value="NZ_CP128986.1"/>
</dbReference>